<dbReference type="PANTHER" id="PTHR23028">
    <property type="entry name" value="ACETYLTRANSFERASE"/>
    <property type="match status" value="1"/>
</dbReference>
<evidence type="ECO:0000313" key="4">
    <source>
        <dbReference type="Proteomes" id="UP000199120"/>
    </source>
</evidence>
<keyword evidence="3" id="KW-0378">Hydrolase</keyword>
<gene>
    <name evidence="3" type="ORF">SAMN05192542_1012</name>
</gene>
<feature type="transmembrane region" description="Helical" evidence="1">
    <location>
        <begin position="293"/>
        <end position="317"/>
    </location>
</feature>
<proteinExistence type="predicted"/>
<keyword evidence="1" id="KW-1133">Transmembrane helix</keyword>
<dbReference type="InterPro" id="IPR002656">
    <property type="entry name" value="Acyl_transf_3_dom"/>
</dbReference>
<dbReference type="AlphaFoldDB" id="A0A1H7EVY3"/>
<feature type="transmembrane region" description="Helical" evidence="1">
    <location>
        <begin position="200"/>
        <end position="218"/>
    </location>
</feature>
<reference evidence="4" key="1">
    <citation type="submission" date="2016-10" db="EMBL/GenBank/DDBJ databases">
        <authorList>
            <person name="Varghese N."/>
            <person name="Submissions S."/>
        </authorList>
    </citation>
    <scope>NUCLEOTIDE SEQUENCE [LARGE SCALE GENOMIC DNA]</scope>
    <source>
        <strain evidence="4">LMG 26416</strain>
    </source>
</reference>
<evidence type="ECO:0000259" key="2">
    <source>
        <dbReference type="Pfam" id="PF01757"/>
    </source>
</evidence>
<dbReference type="OrthoDB" id="9814807at2"/>
<accession>A0A1H7EVY3</accession>
<dbReference type="GO" id="GO:0000271">
    <property type="term" value="P:polysaccharide biosynthetic process"/>
    <property type="evidence" value="ECO:0007669"/>
    <property type="project" value="TreeGrafter"/>
</dbReference>
<protein>
    <submittedName>
        <fullName evidence="3">Peptidoglycan/LPS O-acetylase OafA/YrhL, contains acyltransferase and SGNH-hydrolase domains</fullName>
    </submittedName>
</protein>
<dbReference type="Proteomes" id="UP000199120">
    <property type="component" value="Unassembled WGS sequence"/>
</dbReference>
<evidence type="ECO:0000313" key="3">
    <source>
        <dbReference type="EMBL" id="SEK18019.1"/>
    </source>
</evidence>
<dbReference type="STRING" id="416943.SAMN05445871_6264"/>
<dbReference type="PANTHER" id="PTHR23028:SF131">
    <property type="entry name" value="BLR2367 PROTEIN"/>
    <property type="match status" value="1"/>
</dbReference>
<keyword evidence="1" id="KW-0472">Membrane</keyword>
<feature type="transmembrane region" description="Helical" evidence="1">
    <location>
        <begin position="117"/>
        <end position="142"/>
    </location>
</feature>
<dbReference type="EMBL" id="FOAJ01000001">
    <property type="protein sequence ID" value="SEK18019.1"/>
    <property type="molecule type" value="Genomic_DNA"/>
</dbReference>
<organism evidence="3 4">
    <name type="scientific">Paraburkholderia caballeronis</name>
    <dbReference type="NCBI Taxonomy" id="416943"/>
    <lineage>
        <taxon>Bacteria</taxon>
        <taxon>Pseudomonadati</taxon>
        <taxon>Pseudomonadota</taxon>
        <taxon>Betaproteobacteria</taxon>
        <taxon>Burkholderiales</taxon>
        <taxon>Burkholderiaceae</taxon>
        <taxon>Paraburkholderia</taxon>
    </lineage>
</organism>
<keyword evidence="3" id="KW-0012">Acyltransferase</keyword>
<sequence length="354" mass="38610">MNKLHSLTILRALAATTVIGFHAMATSGPAFGEFGVDIFFVLSGFVIALVIDTPGLTARQFLADRIARIVPLYWLMTMTVFVGAMTLPALFNSTTADVGHLFQSLFFIPYRKESGHLFPMLFVGWTLNYEMMFYLVSALSLVLVRRKRLLFIAVAIAAIWFAAKASGSRSAIAEFVSHERVFEFPLGFAAYLLWRNGVRVRPVAAAAVVAAMYGWMAFAQWKGFADAPLLYFGGPSFLMVTGCLSLESMIGTSLLSRGAIFVGNASYATYLSHPYCVQAAHKLMPSVIDGFDAASASGIASLAIVGTALGCGLYWFADRPLHRNARLLLNGKLPLVVPLPRFVRARRTADRNPG</sequence>
<dbReference type="Pfam" id="PF01757">
    <property type="entry name" value="Acyl_transf_3"/>
    <property type="match status" value="1"/>
</dbReference>
<dbReference type="GO" id="GO:0016787">
    <property type="term" value="F:hydrolase activity"/>
    <property type="evidence" value="ECO:0007669"/>
    <property type="project" value="UniProtKB-KW"/>
</dbReference>
<evidence type="ECO:0000256" key="1">
    <source>
        <dbReference type="SAM" id="Phobius"/>
    </source>
</evidence>
<name>A0A1H7EVY3_9BURK</name>
<feature type="transmembrane region" description="Helical" evidence="1">
    <location>
        <begin position="230"/>
        <end position="250"/>
    </location>
</feature>
<feature type="transmembrane region" description="Helical" evidence="1">
    <location>
        <begin position="30"/>
        <end position="51"/>
    </location>
</feature>
<dbReference type="GO" id="GO:0016020">
    <property type="term" value="C:membrane"/>
    <property type="evidence" value="ECO:0007669"/>
    <property type="project" value="TreeGrafter"/>
</dbReference>
<keyword evidence="1" id="KW-0812">Transmembrane</keyword>
<feature type="domain" description="Acyltransferase 3" evidence="2">
    <location>
        <begin position="5"/>
        <end position="308"/>
    </location>
</feature>
<feature type="transmembrane region" description="Helical" evidence="1">
    <location>
        <begin position="72"/>
        <end position="91"/>
    </location>
</feature>
<keyword evidence="4" id="KW-1185">Reference proteome</keyword>
<dbReference type="InterPro" id="IPR050879">
    <property type="entry name" value="Acyltransferase_3"/>
</dbReference>
<dbReference type="GO" id="GO:0016747">
    <property type="term" value="F:acyltransferase activity, transferring groups other than amino-acyl groups"/>
    <property type="evidence" value="ECO:0007669"/>
    <property type="project" value="InterPro"/>
</dbReference>
<dbReference type="RefSeq" id="WP_090552989.1">
    <property type="nucleotide sequence ID" value="NZ_FNSR01000003.1"/>
</dbReference>
<keyword evidence="3" id="KW-0808">Transferase</keyword>